<keyword evidence="2" id="KW-0489">Methyltransferase</keyword>
<dbReference type="InterPro" id="IPR029063">
    <property type="entry name" value="SAM-dependent_MTases_sf"/>
</dbReference>
<proteinExistence type="inferred from homology"/>
<evidence type="ECO:0000313" key="6">
    <source>
        <dbReference type="Proteomes" id="UP000005018"/>
    </source>
</evidence>
<dbReference type="CDD" id="cd02440">
    <property type="entry name" value="AdoMet_MTases"/>
    <property type="match status" value="1"/>
</dbReference>
<dbReference type="AlphaFoldDB" id="H8WWR8"/>
<evidence type="ECO:0000313" key="5">
    <source>
        <dbReference type="EMBL" id="CCG21058.1"/>
    </source>
</evidence>
<dbReference type="Gene3D" id="3.40.50.150">
    <property type="entry name" value="Vaccinia Virus protein VP39"/>
    <property type="match status" value="1"/>
</dbReference>
<dbReference type="GeneID" id="14537841"/>
<keyword evidence="6" id="KW-1185">Reference proteome</keyword>
<dbReference type="RefSeq" id="XP_003866497.1">
    <property type="nucleotide sequence ID" value="XM_003866449.1"/>
</dbReference>
<keyword evidence="3" id="KW-0808">Transferase</keyword>
<dbReference type="PANTHER" id="PTHR44942:SF4">
    <property type="entry name" value="METHYLTRANSFERASE TYPE 11 DOMAIN-CONTAINING PROTEIN"/>
    <property type="match status" value="1"/>
</dbReference>
<protein>
    <recommendedName>
        <fullName evidence="4">Methyltransferase type 11 domain-containing protein</fullName>
    </recommendedName>
</protein>
<evidence type="ECO:0000256" key="3">
    <source>
        <dbReference type="ARBA" id="ARBA00022679"/>
    </source>
</evidence>
<dbReference type="eggNOG" id="KOG3010">
    <property type="taxonomic scope" value="Eukaryota"/>
</dbReference>
<dbReference type="SUPFAM" id="SSF53335">
    <property type="entry name" value="S-adenosyl-L-methionine-dependent methyltransferases"/>
    <property type="match status" value="1"/>
</dbReference>
<name>H8WWR8_CANO9</name>
<dbReference type="Pfam" id="PF08241">
    <property type="entry name" value="Methyltransf_11"/>
    <property type="match status" value="1"/>
</dbReference>
<evidence type="ECO:0000259" key="4">
    <source>
        <dbReference type="Pfam" id="PF08241"/>
    </source>
</evidence>
<accession>H8WWR8</accession>
<evidence type="ECO:0000256" key="1">
    <source>
        <dbReference type="ARBA" id="ARBA00008361"/>
    </source>
</evidence>
<dbReference type="Proteomes" id="UP000005018">
    <property type="component" value="Chromosome 1"/>
</dbReference>
<dbReference type="InterPro" id="IPR013216">
    <property type="entry name" value="Methyltransf_11"/>
</dbReference>
<dbReference type="EMBL" id="HE681719">
    <property type="protein sequence ID" value="CCG21058.1"/>
    <property type="molecule type" value="Genomic_DNA"/>
</dbReference>
<organism evidence="5 6">
    <name type="scientific">Candida orthopsilosis (strain 90-125)</name>
    <name type="common">Yeast</name>
    <dbReference type="NCBI Taxonomy" id="1136231"/>
    <lineage>
        <taxon>Eukaryota</taxon>
        <taxon>Fungi</taxon>
        <taxon>Dikarya</taxon>
        <taxon>Ascomycota</taxon>
        <taxon>Saccharomycotina</taxon>
        <taxon>Pichiomycetes</taxon>
        <taxon>Debaryomycetaceae</taxon>
        <taxon>Candida/Lodderomyces clade</taxon>
        <taxon>Candida</taxon>
    </lineage>
</organism>
<evidence type="ECO:0000256" key="2">
    <source>
        <dbReference type="ARBA" id="ARBA00022603"/>
    </source>
</evidence>
<dbReference type="OrthoDB" id="10027013at2759"/>
<dbReference type="HOGENOM" id="CLU_049344_1_2_1"/>
<feature type="domain" description="Methyltransferase type 11" evidence="4">
    <location>
        <begin position="49"/>
        <end position="156"/>
    </location>
</feature>
<dbReference type="PANTHER" id="PTHR44942">
    <property type="entry name" value="METHYLTRANSF_11 DOMAIN-CONTAINING PROTEIN"/>
    <property type="match status" value="1"/>
</dbReference>
<reference evidence="5 6" key="1">
    <citation type="journal article" date="2012" name="PLoS ONE">
        <title>Sequence and analysis of the genome of the pathogenic yeast Candida orthopsilosis.</title>
        <authorList>
            <person name="Riccombeni A."/>
            <person name="Vidanes G."/>
            <person name="Proux-Wera E."/>
            <person name="Wolfe K.H."/>
            <person name="Butler G."/>
        </authorList>
    </citation>
    <scope>NUCLEOTIDE SEQUENCE [LARGE SCALE GENOMIC DNA]</scope>
    <source>
        <strain evidence="5 6">Co 90-125</strain>
    </source>
</reference>
<sequence length="319" mass="36301">MSAFSKSNFKTLNYNSFRPHYPPSFYKILSQYVQKGQRQHDLPIAKAIDLGCGTGVATYPLLNFVRFVIGLDLSPPMIDTANSLITQRLKEMGIDPSDSRITFKFGSAESFVNDQNGVEADSIDLITAAQCIHWFQDYDSFFQSSAKLLKSGGTLAYFYYIDPMIVDFSGPSHSNKDDILEKAYEVYLKFAYNDPNLIGPHWEQPGRNILKHFCEEVNSHIPQDLFTDITINTYKATARSSGADDAKDLDLKKLKINLQEYLAYIETYSGFHNYREKTGNADLIKSDFVKELVDTTGWDLEKTKVDLVWNTGYTFARKK</sequence>
<dbReference type="GO" id="GO:0032259">
    <property type="term" value="P:methylation"/>
    <property type="evidence" value="ECO:0007669"/>
    <property type="project" value="UniProtKB-KW"/>
</dbReference>
<gene>
    <name evidence="5" type="ORF">CORT_0A06730</name>
</gene>
<comment type="similarity">
    <text evidence="1">Belongs to the methyltransferase superfamily.</text>
</comment>
<dbReference type="GO" id="GO:0008757">
    <property type="term" value="F:S-adenosylmethionine-dependent methyltransferase activity"/>
    <property type="evidence" value="ECO:0007669"/>
    <property type="project" value="InterPro"/>
</dbReference>
<dbReference type="InterPro" id="IPR051052">
    <property type="entry name" value="Diverse_substrate_MTase"/>
</dbReference>
<dbReference type="KEGG" id="cot:CORT_0A06730"/>